<dbReference type="SUPFAM" id="SSF54197">
    <property type="entry name" value="HIT-like"/>
    <property type="match status" value="1"/>
</dbReference>
<dbReference type="Proteomes" id="UP000651475">
    <property type="component" value="Unassembled WGS sequence"/>
</dbReference>
<protein>
    <submittedName>
        <fullName evidence="3">HIT family protein</fullName>
    </submittedName>
</protein>
<organism evidence="3 4">
    <name type="scientific">Parabacteroides hominis</name>
    <dbReference type="NCBI Taxonomy" id="2763057"/>
    <lineage>
        <taxon>Bacteria</taxon>
        <taxon>Pseudomonadati</taxon>
        <taxon>Bacteroidota</taxon>
        <taxon>Bacteroidia</taxon>
        <taxon>Bacteroidales</taxon>
        <taxon>Tannerellaceae</taxon>
        <taxon>Parabacteroides</taxon>
    </lineage>
</organism>
<dbReference type="RefSeq" id="WP_186929487.1">
    <property type="nucleotide sequence ID" value="NZ_JACOOJ010000010.1"/>
</dbReference>
<evidence type="ECO:0000256" key="1">
    <source>
        <dbReference type="PROSITE-ProRule" id="PRU00464"/>
    </source>
</evidence>
<dbReference type="PRINTS" id="PR00332">
    <property type="entry name" value="HISTRIAD"/>
</dbReference>
<evidence type="ECO:0000313" key="3">
    <source>
        <dbReference type="EMBL" id="MBC5632732.1"/>
    </source>
</evidence>
<dbReference type="Pfam" id="PF01230">
    <property type="entry name" value="HIT"/>
    <property type="match status" value="1"/>
</dbReference>
<proteinExistence type="predicted"/>
<dbReference type="PANTHER" id="PTHR46648">
    <property type="entry name" value="HIT FAMILY PROTEIN 1"/>
    <property type="match status" value="1"/>
</dbReference>
<dbReference type="Gene3D" id="3.30.428.10">
    <property type="entry name" value="HIT-like"/>
    <property type="match status" value="1"/>
</dbReference>
<sequence>MASIFSRIVAGEIPCHKVAEDEEFFAFLDINPVAAGHTLVIPKKEVDYIFDIDDPMLGRMMAFAKRVARAQEAAIPCKRVGLAVMGLEVPHAHIHLIPIRKESDMYFGGKKMEVTQDVLADTAARIRNAFK</sequence>
<reference evidence="3 4" key="1">
    <citation type="submission" date="2020-08" db="EMBL/GenBank/DDBJ databases">
        <title>Genome public.</title>
        <authorList>
            <person name="Liu C."/>
            <person name="Sun Q."/>
        </authorList>
    </citation>
    <scope>NUCLEOTIDE SEQUENCE [LARGE SCALE GENOMIC DNA]</scope>
    <source>
        <strain evidence="3 4">NSJ-79</strain>
    </source>
</reference>
<dbReference type="InterPro" id="IPR001310">
    <property type="entry name" value="Histidine_triad_HIT"/>
</dbReference>
<dbReference type="InterPro" id="IPR011146">
    <property type="entry name" value="HIT-like"/>
</dbReference>
<comment type="caution">
    <text evidence="3">The sequence shown here is derived from an EMBL/GenBank/DDBJ whole genome shotgun (WGS) entry which is preliminary data.</text>
</comment>
<dbReference type="PANTHER" id="PTHR46648:SF1">
    <property type="entry name" value="ADENOSINE 5'-MONOPHOSPHORAMIDASE HNT1"/>
    <property type="match status" value="1"/>
</dbReference>
<gene>
    <name evidence="3" type="ORF">H8S65_08125</name>
</gene>
<evidence type="ECO:0000313" key="4">
    <source>
        <dbReference type="Proteomes" id="UP000651475"/>
    </source>
</evidence>
<dbReference type="InterPro" id="IPR036265">
    <property type="entry name" value="HIT-like_sf"/>
</dbReference>
<dbReference type="PROSITE" id="PS51084">
    <property type="entry name" value="HIT_2"/>
    <property type="match status" value="1"/>
</dbReference>
<feature type="domain" description="HIT" evidence="2">
    <location>
        <begin position="4"/>
        <end position="107"/>
    </location>
</feature>
<accession>A0ABR7DMQ7</accession>
<feature type="short sequence motif" description="Histidine triad motif" evidence="1">
    <location>
        <begin position="91"/>
        <end position="95"/>
    </location>
</feature>
<keyword evidence="4" id="KW-1185">Reference proteome</keyword>
<name>A0ABR7DMQ7_9BACT</name>
<dbReference type="EMBL" id="JACOOJ010000010">
    <property type="protein sequence ID" value="MBC5632732.1"/>
    <property type="molecule type" value="Genomic_DNA"/>
</dbReference>
<evidence type="ECO:0000259" key="2">
    <source>
        <dbReference type="PROSITE" id="PS51084"/>
    </source>
</evidence>